<keyword evidence="8" id="KW-1185">Reference proteome</keyword>
<feature type="transmembrane region" description="Helical" evidence="5">
    <location>
        <begin position="76"/>
        <end position="95"/>
    </location>
</feature>
<evidence type="ECO:0000259" key="6">
    <source>
        <dbReference type="Pfam" id="PF13515"/>
    </source>
</evidence>
<feature type="transmembrane region" description="Helical" evidence="5">
    <location>
        <begin position="277"/>
        <end position="298"/>
    </location>
</feature>
<dbReference type="RefSeq" id="WP_051757356.1">
    <property type="nucleotide sequence ID" value="NZ_JOIJ01000001.1"/>
</dbReference>
<dbReference type="EMBL" id="VLJV01000001">
    <property type="protein sequence ID" value="TWH21870.1"/>
    <property type="molecule type" value="Genomic_DNA"/>
</dbReference>
<sequence>MIWPSAVRGAIGANAVLVAVVLLGQPQLAPAAAFGGMTAVHARFEPFAVRGRMLAGIGAGMVLAVGAGAVASAAHWPIPAVVVLLAVVAALAKLLTDAVGSGPPGGLIFVFATGTVAMLPTNWSGVGAQLALAGTGAAAGWLVAMWGRLVDPLGPIRTAVARALDAVLAARASDDLHPALEAVDTAWRAIATLPADRDVSGLCDLLADAESALADPDRDVDALRDHARRLRSWAWTPAARRRRAALATAGTHRERRARILPAWGTLVRRAAHPGSPALTAAARVGLGVLVAGIVAAALDLGHAYWAMVAAAAVLQSTNVRHTVQRTVQRAVGTVVGGVLGAALLLADLPQPAMLGCIVLALLGAEYCVLRNYGIAIVFLTPLTLLLASLLVPADAGTLVADRVVDTVLGSLVGFVAALAVPGHRYVTAVRTAVASAEVANAELMARLASGRGIAAARAEARAALTTLRRARDVVHGELVGTALAERASDIERHGHHLLRRSA</sequence>
<feature type="transmembrane region" description="Helical" evidence="5">
    <location>
        <begin position="403"/>
        <end position="420"/>
    </location>
</feature>
<keyword evidence="3 5" id="KW-1133">Transmembrane helix</keyword>
<proteinExistence type="predicted"/>
<evidence type="ECO:0000256" key="5">
    <source>
        <dbReference type="SAM" id="Phobius"/>
    </source>
</evidence>
<dbReference type="OrthoDB" id="4989419at2"/>
<evidence type="ECO:0000313" key="8">
    <source>
        <dbReference type="Proteomes" id="UP000317303"/>
    </source>
</evidence>
<feature type="transmembrane region" description="Helical" evidence="5">
    <location>
        <begin position="102"/>
        <end position="120"/>
    </location>
</feature>
<comment type="caution">
    <text evidence="7">The sequence shown here is derived from an EMBL/GenBank/DDBJ whole genome shotgun (WGS) entry which is preliminary data.</text>
</comment>
<organism evidence="7 8">
    <name type="scientific">Prauserella rugosa</name>
    <dbReference type="NCBI Taxonomy" id="43354"/>
    <lineage>
        <taxon>Bacteria</taxon>
        <taxon>Bacillati</taxon>
        <taxon>Actinomycetota</taxon>
        <taxon>Actinomycetes</taxon>
        <taxon>Pseudonocardiales</taxon>
        <taxon>Pseudonocardiaceae</taxon>
        <taxon>Prauserella</taxon>
    </lineage>
</organism>
<accession>A0A660CEA2</accession>
<feature type="transmembrane region" description="Helical" evidence="5">
    <location>
        <begin position="374"/>
        <end position="391"/>
    </location>
</feature>
<reference evidence="7 8" key="1">
    <citation type="submission" date="2019-07" db="EMBL/GenBank/DDBJ databases">
        <title>R&amp;d 2014.</title>
        <authorList>
            <person name="Klenk H.-P."/>
        </authorList>
    </citation>
    <scope>NUCLEOTIDE SEQUENCE [LARGE SCALE GENOMIC DNA]</scope>
    <source>
        <strain evidence="7 8">DSM 43194</strain>
    </source>
</reference>
<dbReference type="AlphaFoldDB" id="A0A660CEA2"/>
<feature type="transmembrane region" description="Helical" evidence="5">
    <location>
        <begin position="352"/>
        <end position="369"/>
    </location>
</feature>
<evidence type="ECO:0000313" key="7">
    <source>
        <dbReference type="EMBL" id="TWH21870.1"/>
    </source>
</evidence>
<protein>
    <submittedName>
        <fullName evidence="7">Fusaric acid resistance family protein</fullName>
    </submittedName>
</protein>
<evidence type="ECO:0000256" key="2">
    <source>
        <dbReference type="ARBA" id="ARBA00022692"/>
    </source>
</evidence>
<feature type="domain" description="Integral membrane bound transporter" evidence="6">
    <location>
        <begin position="291"/>
        <end position="415"/>
    </location>
</feature>
<keyword evidence="4 5" id="KW-0472">Membrane</keyword>
<keyword evidence="2 5" id="KW-0812">Transmembrane</keyword>
<name>A0A660CEA2_9PSEU</name>
<evidence type="ECO:0000256" key="1">
    <source>
        <dbReference type="ARBA" id="ARBA00004141"/>
    </source>
</evidence>
<feature type="transmembrane region" description="Helical" evidence="5">
    <location>
        <begin position="126"/>
        <end position="147"/>
    </location>
</feature>
<gene>
    <name evidence="7" type="ORF">JD82_03740</name>
</gene>
<dbReference type="Proteomes" id="UP000317303">
    <property type="component" value="Unassembled WGS sequence"/>
</dbReference>
<dbReference type="InterPro" id="IPR049453">
    <property type="entry name" value="Memb_transporter_dom"/>
</dbReference>
<dbReference type="GO" id="GO:0016020">
    <property type="term" value="C:membrane"/>
    <property type="evidence" value="ECO:0007669"/>
    <property type="project" value="UniProtKB-SubCell"/>
</dbReference>
<evidence type="ECO:0000256" key="4">
    <source>
        <dbReference type="ARBA" id="ARBA00023136"/>
    </source>
</evidence>
<feature type="transmembrane region" description="Helical" evidence="5">
    <location>
        <begin position="53"/>
        <end position="70"/>
    </location>
</feature>
<dbReference type="Pfam" id="PF13515">
    <property type="entry name" value="FUSC_2"/>
    <property type="match status" value="1"/>
</dbReference>
<evidence type="ECO:0000256" key="3">
    <source>
        <dbReference type="ARBA" id="ARBA00022989"/>
    </source>
</evidence>
<comment type="subcellular location">
    <subcellularLocation>
        <location evidence="1">Membrane</location>
        <topology evidence="1">Multi-pass membrane protein</topology>
    </subcellularLocation>
</comment>